<protein>
    <recommendedName>
        <fullName evidence="1">GST N-terminal domain-containing protein</fullName>
    </recommendedName>
</protein>
<dbReference type="EMBL" id="JAUEPU010000037">
    <property type="protein sequence ID" value="KAK0489684.1"/>
    <property type="molecule type" value="Genomic_DNA"/>
</dbReference>
<reference evidence="2" key="1">
    <citation type="submission" date="2023-06" db="EMBL/GenBank/DDBJ databases">
        <authorList>
            <consortium name="Lawrence Berkeley National Laboratory"/>
            <person name="Ahrendt S."/>
            <person name="Sahu N."/>
            <person name="Indic B."/>
            <person name="Wong-Bajracharya J."/>
            <person name="Merenyi Z."/>
            <person name="Ke H.-M."/>
            <person name="Monk M."/>
            <person name="Kocsube S."/>
            <person name="Drula E."/>
            <person name="Lipzen A."/>
            <person name="Balint B."/>
            <person name="Henrissat B."/>
            <person name="Andreopoulos B."/>
            <person name="Martin F.M."/>
            <person name="Harder C.B."/>
            <person name="Rigling D."/>
            <person name="Ford K.L."/>
            <person name="Foster G.D."/>
            <person name="Pangilinan J."/>
            <person name="Papanicolaou A."/>
            <person name="Barry K."/>
            <person name="LaButti K."/>
            <person name="Viragh M."/>
            <person name="Koriabine M."/>
            <person name="Yan M."/>
            <person name="Riley R."/>
            <person name="Champramary S."/>
            <person name="Plett K.L."/>
            <person name="Tsai I.J."/>
            <person name="Slot J."/>
            <person name="Sipos G."/>
            <person name="Plett J."/>
            <person name="Nagy L.G."/>
            <person name="Grigoriev I.V."/>
        </authorList>
    </citation>
    <scope>NUCLEOTIDE SEQUENCE</scope>
    <source>
        <strain evidence="2">HWK02</strain>
    </source>
</reference>
<evidence type="ECO:0000313" key="3">
    <source>
        <dbReference type="Proteomes" id="UP001175228"/>
    </source>
</evidence>
<evidence type="ECO:0000313" key="2">
    <source>
        <dbReference type="EMBL" id="KAK0489684.1"/>
    </source>
</evidence>
<dbReference type="Proteomes" id="UP001175228">
    <property type="component" value="Unassembled WGS sequence"/>
</dbReference>
<accession>A0AA39PT40</accession>
<sequence>RYSPRIKNLKFQAVCVELPAVEALAIPIGAPPTQADDRSPFYHMPIIQNPSTGAVVSESAAIAEYFDKTYPASRVTLLISAGTKAPTLVFRKAVAESLFQRVPSSGDGEILNNAMRLYLLKR</sequence>
<keyword evidence="3" id="KW-1185">Reference proteome</keyword>
<proteinExistence type="predicted"/>
<comment type="caution">
    <text evidence="2">The sequence shown here is derived from an EMBL/GenBank/DDBJ whole genome shotgun (WGS) entry which is preliminary data.</text>
</comment>
<dbReference type="PROSITE" id="PS50404">
    <property type="entry name" value="GST_NTER"/>
    <property type="match status" value="1"/>
</dbReference>
<gene>
    <name evidence="2" type="ORF">EDD18DRAFT_1081104</name>
</gene>
<feature type="domain" description="GST N-terminal" evidence="1">
    <location>
        <begin position="1"/>
        <end position="74"/>
    </location>
</feature>
<dbReference type="SUPFAM" id="SSF52833">
    <property type="entry name" value="Thioredoxin-like"/>
    <property type="match status" value="1"/>
</dbReference>
<evidence type="ECO:0000259" key="1">
    <source>
        <dbReference type="PROSITE" id="PS50404"/>
    </source>
</evidence>
<dbReference type="Gene3D" id="3.40.30.10">
    <property type="entry name" value="Glutaredoxin"/>
    <property type="match status" value="1"/>
</dbReference>
<name>A0AA39PT40_9AGAR</name>
<organism evidence="2 3">
    <name type="scientific">Armillaria luteobubalina</name>
    <dbReference type="NCBI Taxonomy" id="153913"/>
    <lineage>
        <taxon>Eukaryota</taxon>
        <taxon>Fungi</taxon>
        <taxon>Dikarya</taxon>
        <taxon>Basidiomycota</taxon>
        <taxon>Agaricomycotina</taxon>
        <taxon>Agaricomycetes</taxon>
        <taxon>Agaricomycetidae</taxon>
        <taxon>Agaricales</taxon>
        <taxon>Marasmiineae</taxon>
        <taxon>Physalacriaceae</taxon>
        <taxon>Armillaria</taxon>
    </lineage>
</organism>
<dbReference type="AlphaFoldDB" id="A0AA39PT40"/>
<dbReference type="InterPro" id="IPR004045">
    <property type="entry name" value="Glutathione_S-Trfase_N"/>
</dbReference>
<dbReference type="InterPro" id="IPR036249">
    <property type="entry name" value="Thioredoxin-like_sf"/>
</dbReference>
<feature type="non-terminal residue" evidence="2">
    <location>
        <position position="122"/>
    </location>
</feature>
<dbReference type="Pfam" id="PF13417">
    <property type="entry name" value="GST_N_3"/>
    <property type="match status" value="1"/>
</dbReference>